<protein>
    <submittedName>
        <fullName evidence="2">Uncharacterized protein</fullName>
    </submittedName>
</protein>
<feature type="transmembrane region" description="Helical" evidence="1">
    <location>
        <begin position="62"/>
        <end position="83"/>
    </location>
</feature>
<comment type="caution">
    <text evidence="2">The sequence shown here is derived from an EMBL/GenBank/DDBJ whole genome shotgun (WGS) entry which is preliminary data.</text>
</comment>
<keyword evidence="1" id="KW-0472">Membrane</keyword>
<gene>
    <name evidence="2" type="ORF">DI598_00820</name>
</gene>
<reference evidence="2 3" key="1">
    <citation type="submission" date="2017-11" db="EMBL/GenBank/DDBJ databases">
        <title>Infants hospitalized years apart are colonized by the same room-sourced microbial strains.</title>
        <authorList>
            <person name="Brooks B."/>
            <person name="Olm M.R."/>
            <person name="Firek B.A."/>
            <person name="Baker R."/>
            <person name="Thomas B.C."/>
            <person name="Morowitz M.J."/>
            <person name="Banfield J.F."/>
        </authorList>
    </citation>
    <scope>NUCLEOTIDE SEQUENCE [LARGE SCALE GENOMIC DNA]</scope>
    <source>
        <strain evidence="2">S2_009_000_R2_76</strain>
    </source>
</reference>
<organism evidence="2 3">
    <name type="scientific">Pseudopedobacter saltans</name>
    <dbReference type="NCBI Taxonomy" id="151895"/>
    <lineage>
        <taxon>Bacteria</taxon>
        <taxon>Pseudomonadati</taxon>
        <taxon>Bacteroidota</taxon>
        <taxon>Sphingobacteriia</taxon>
        <taxon>Sphingobacteriales</taxon>
        <taxon>Sphingobacteriaceae</taxon>
        <taxon>Pseudopedobacter</taxon>
    </lineage>
</organism>
<dbReference type="Proteomes" id="UP000249645">
    <property type="component" value="Unassembled WGS sequence"/>
</dbReference>
<dbReference type="EMBL" id="QFOI01000006">
    <property type="protein sequence ID" value="PZP52344.1"/>
    <property type="molecule type" value="Genomic_DNA"/>
</dbReference>
<dbReference type="AlphaFoldDB" id="A0A2W5FDF8"/>
<evidence type="ECO:0000313" key="2">
    <source>
        <dbReference type="EMBL" id="PZP52344.1"/>
    </source>
</evidence>
<evidence type="ECO:0000313" key="3">
    <source>
        <dbReference type="Proteomes" id="UP000249645"/>
    </source>
</evidence>
<proteinExistence type="predicted"/>
<evidence type="ECO:0000256" key="1">
    <source>
        <dbReference type="SAM" id="Phobius"/>
    </source>
</evidence>
<keyword evidence="1" id="KW-1133">Transmembrane helix</keyword>
<accession>A0A2W5FDF8</accession>
<sequence length="97" mass="11295">MNKKSLKSATLIALIHCVFGNIWGIVSSTHYDIPYWLENIVDTIFLPYLFIAGMSQWFGWDILSIIWEFVGLIGSFVFFFLLLKIIHHFRKKQNGQG</sequence>
<keyword evidence="1" id="KW-0812">Transmembrane</keyword>
<name>A0A2W5FDF8_9SPHI</name>